<dbReference type="AlphaFoldDB" id="A0A914KV23"/>
<evidence type="ECO:0000256" key="1">
    <source>
        <dbReference type="SAM" id="MobiDB-lite"/>
    </source>
</evidence>
<sequence length="153" mass="17188">MGTTVNQQWGPQSQSTMGPRGPQSQSTRGSTKSINKGVHKVIHQWGPHRRMKSIATNRKRKANTNGDHKDKQQWGPQSINNGDHKVNQQWDHGGHKVNQQGGSTKSINKGVHKVIHQWGPHMKSIATNRKRKANHHEELAEVWSCCRSCPAFA</sequence>
<name>A0A914KV23_MELIC</name>
<dbReference type="WBParaSite" id="Minc3s00127g05426">
    <property type="protein sequence ID" value="Minc3s00127g05426"/>
    <property type="gene ID" value="Minc3s00127g05426"/>
</dbReference>
<proteinExistence type="predicted"/>
<keyword evidence="2" id="KW-1185">Reference proteome</keyword>
<feature type="compositionally biased region" description="Basic residues" evidence="1">
    <location>
        <begin position="37"/>
        <end position="62"/>
    </location>
</feature>
<accession>A0A914KV23</accession>
<feature type="compositionally biased region" description="Polar residues" evidence="1">
    <location>
        <begin position="1"/>
        <end position="34"/>
    </location>
</feature>
<protein>
    <submittedName>
        <fullName evidence="3">Candidate secreted effector</fullName>
    </submittedName>
</protein>
<dbReference type="Proteomes" id="UP000887563">
    <property type="component" value="Unplaced"/>
</dbReference>
<evidence type="ECO:0000313" key="2">
    <source>
        <dbReference type="Proteomes" id="UP000887563"/>
    </source>
</evidence>
<reference evidence="3" key="1">
    <citation type="submission" date="2022-11" db="UniProtKB">
        <authorList>
            <consortium name="WormBaseParasite"/>
        </authorList>
    </citation>
    <scope>IDENTIFICATION</scope>
</reference>
<organism evidence="2 3">
    <name type="scientific">Meloidogyne incognita</name>
    <name type="common">Southern root-knot nematode worm</name>
    <name type="synonym">Oxyuris incognita</name>
    <dbReference type="NCBI Taxonomy" id="6306"/>
    <lineage>
        <taxon>Eukaryota</taxon>
        <taxon>Metazoa</taxon>
        <taxon>Ecdysozoa</taxon>
        <taxon>Nematoda</taxon>
        <taxon>Chromadorea</taxon>
        <taxon>Rhabditida</taxon>
        <taxon>Tylenchina</taxon>
        <taxon>Tylenchomorpha</taxon>
        <taxon>Tylenchoidea</taxon>
        <taxon>Meloidogynidae</taxon>
        <taxon>Meloidogyninae</taxon>
        <taxon>Meloidogyne</taxon>
        <taxon>Meloidogyne incognita group</taxon>
    </lineage>
</organism>
<feature type="compositionally biased region" description="Polar residues" evidence="1">
    <location>
        <begin position="97"/>
        <end position="106"/>
    </location>
</feature>
<feature type="region of interest" description="Disordered" evidence="1">
    <location>
        <begin position="1"/>
        <end position="106"/>
    </location>
</feature>
<evidence type="ECO:0000313" key="3">
    <source>
        <dbReference type="WBParaSite" id="Minc3s00127g05426"/>
    </source>
</evidence>